<dbReference type="OMA" id="HDKRMLV"/>
<dbReference type="SUPFAM" id="SSF56784">
    <property type="entry name" value="HAD-like"/>
    <property type="match status" value="1"/>
</dbReference>
<dbReference type="OrthoDB" id="10251048at2759"/>
<dbReference type="AlphaFoldDB" id="A0A077ZRG0"/>
<keyword evidence="2" id="KW-1185">Reference proteome</keyword>
<protein>
    <submittedName>
        <fullName evidence="1">Uncharacterized protein</fullName>
    </submittedName>
</protein>
<dbReference type="PANTHER" id="PTHR19288">
    <property type="entry name" value="4-NITROPHENYLPHOSPHATASE-RELATED"/>
    <property type="match status" value="1"/>
</dbReference>
<dbReference type="InterPro" id="IPR023214">
    <property type="entry name" value="HAD_sf"/>
</dbReference>
<organism evidence="1 2">
    <name type="scientific">Stylonychia lemnae</name>
    <name type="common">Ciliate</name>
    <dbReference type="NCBI Taxonomy" id="5949"/>
    <lineage>
        <taxon>Eukaryota</taxon>
        <taxon>Sar</taxon>
        <taxon>Alveolata</taxon>
        <taxon>Ciliophora</taxon>
        <taxon>Intramacronucleata</taxon>
        <taxon>Spirotrichea</taxon>
        <taxon>Stichotrichia</taxon>
        <taxon>Sporadotrichida</taxon>
        <taxon>Oxytrichidae</taxon>
        <taxon>Stylonychinae</taxon>
        <taxon>Stylonychia</taxon>
    </lineage>
</organism>
<dbReference type="Pfam" id="PF13242">
    <property type="entry name" value="Hydrolase_like"/>
    <property type="match status" value="1"/>
</dbReference>
<dbReference type="GO" id="GO:0005737">
    <property type="term" value="C:cytoplasm"/>
    <property type="evidence" value="ECO:0007669"/>
    <property type="project" value="TreeGrafter"/>
</dbReference>
<dbReference type="InParanoid" id="A0A077ZRG0"/>
<dbReference type="InterPro" id="IPR006353">
    <property type="entry name" value="HAD-SF_hydro_IIA_CECR5"/>
</dbReference>
<dbReference type="InterPro" id="IPR006357">
    <property type="entry name" value="HAD-SF_hydro_IIA"/>
</dbReference>
<dbReference type="NCBIfam" id="TIGR01456">
    <property type="entry name" value="CECR5"/>
    <property type="match status" value="1"/>
</dbReference>
<accession>A0A077ZRG0</accession>
<gene>
    <name evidence="1" type="primary">Contig15841.g16883</name>
    <name evidence="1" type="ORF">STYLEM_997</name>
</gene>
<dbReference type="Pfam" id="PF13344">
    <property type="entry name" value="Hydrolase_6"/>
    <property type="match status" value="1"/>
</dbReference>
<dbReference type="EMBL" id="CCKQ01000955">
    <property type="protein sequence ID" value="CDW72044.1"/>
    <property type="molecule type" value="Genomic_DNA"/>
</dbReference>
<dbReference type="Gene3D" id="3.40.50.1000">
    <property type="entry name" value="HAD superfamily/HAD-like"/>
    <property type="match status" value="2"/>
</dbReference>
<dbReference type="PANTHER" id="PTHR19288:SF93">
    <property type="entry name" value="FI11325P-RELATED"/>
    <property type="match status" value="1"/>
</dbReference>
<proteinExistence type="predicted"/>
<sequence>MDLTDSTIRKLPAIVIDNDGVIVKGRTIIGRASHVVRTLLEPYSPQNLHIPMMILTNGGGIPEQEKAEDLNRRLDFQQNPENQPKLTGEHMFLCHTPLSDPAIIEEYKDKYVLVSGFFDELRVAQLYGYKYAVHVEELASIFPDQAPNDLLLVSQEKQEKHKENVEKRFQKPIEDIMEELNFAAIFIVFGNVFSSMTLQVFSDIIGSQNGHPKGKRITSKDEQHVKVYSCNRDFIWPNTWPTPRYGPKIFLLALRSIYQEYYGFDFKVIQYGKPEKLTFEFTETLLKHKAARQGIDISNYYMIGDTPESDIQGANNQGWVSILVRTGIHQGPGNSKEHPATHVVEDLEEAINLIFKLENISKQI</sequence>
<evidence type="ECO:0000313" key="1">
    <source>
        <dbReference type="EMBL" id="CDW72044.1"/>
    </source>
</evidence>
<name>A0A077ZRG0_STYLE</name>
<dbReference type="InterPro" id="IPR036412">
    <property type="entry name" value="HAD-like_sf"/>
</dbReference>
<evidence type="ECO:0000313" key="2">
    <source>
        <dbReference type="Proteomes" id="UP000039865"/>
    </source>
</evidence>
<dbReference type="GO" id="GO:0016791">
    <property type="term" value="F:phosphatase activity"/>
    <property type="evidence" value="ECO:0007669"/>
    <property type="project" value="TreeGrafter"/>
</dbReference>
<reference evidence="1 2" key="1">
    <citation type="submission" date="2014-06" db="EMBL/GenBank/DDBJ databases">
        <authorList>
            <person name="Swart Estienne"/>
        </authorList>
    </citation>
    <scope>NUCLEOTIDE SEQUENCE [LARGE SCALE GENOMIC DNA]</scope>
    <source>
        <strain evidence="1 2">130c</strain>
    </source>
</reference>
<dbReference type="NCBIfam" id="TIGR01460">
    <property type="entry name" value="HAD-SF-IIA"/>
    <property type="match status" value="1"/>
</dbReference>
<dbReference type="Proteomes" id="UP000039865">
    <property type="component" value="Unassembled WGS sequence"/>
</dbReference>